<gene>
    <name evidence="4" type="primary">auaG</name>
    <name evidence="4" type="ORF">LEUCIP111803_00414</name>
</gene>
<organism evidence="4 5">
    <name type="scientific">Leucobacter soli</name>
    <dbReference type="NCBI Taxonomy" id="2812850"/>
    <lineage>
        <taxon>Bacteria</taxon>
        <taxon>Bacillati</taxon>
        <taxon>Actinomycetota</taxon>
        <taxon>Actinomycetes</taxon>
        <taxon>Micrococcales</taxon>
        <taxon>Microbacteriaceae</taxon>
        <taxon>Leucobacter</taxon>
    </lineage>
</organism>
<reference evidence="4" key="1">
    <citation type="submission" date="2021-06" db="EMBL/GenBank/DDBJ databases">
        <authorList>
            <person name="Criscuolo A."/>
        </authorList>
    </citation>
    <scope>NUCLEOTIDE SEQUENCE</scope>
    <source>
        <strain evidence="4">CIP111803</strain>
    </source>
</reference>
<evidence type="ECO:0000256" key="2">
    <source>
        <dbReference type="ARBA" id="ARBA00023033"/>
    </source>
</evidence>
<comment type="caution">
    <text evidence="4">The sequence shown here is derived from an EMBL/GenBank/DDBJ whole genome shotgun (WGS) entry which is preliminary data.</text>
</comment>
<evidence type="ECO:0000256" key="1">
    <source>
        <dbReference type="ARBA" id="ARBA00023002"/>
    </source>
</evidence>
<evidence type="ECO:0000313" key="5">
    <source>
        <dbReference type="Proteomes" id="UP000693892"/>
    </source>
</evidence>
<keyword evidence="2 4" id="KW-0503">Monooxygenase</keyword>
<dbReference type="EMBL" id="CAJVAP010000004">
    <property type="protein sequence ID" value="CAG7600949.1"/>
    <property type="molecule type" value="Genomic_DNA"/>
</dbReference>
<dbReference type="Pfam" id="PF01494">
    <property type="entry name" value="FAD_binding_3"/>
    <property type="match status" value="1"/>
</dbReference>
<dbReference type="InterPro" id="IPR002938">
    <property type="entry name" value="FAD-bd"/>
</dbReference>
<proteinExistence type="predicted"/>
<protein>
    <submittedName>
        <fullName evidence="4">Aurachin C monooxygenase/isomerase</fullName>
        <ecNumber evidence="4">1.14.13.222</ecNumber>
    </submittedName>
</protein>
<dbReference type="GO" id="GO:0004497">
    <property type="term" value="F:monooxygenase activity"/>
    <property type="evidence" value="ECO:0007669"/>
    <property type="project" value="UniProtKB-KW"/>
</dbReference>
<evidence type="ECO:0000313" key="4">
    <source>
        <dbReference type="EMBL" id="CAG7600949.1"/>
    </source>
</evidence>
<accession>A0A916JT56</accession>
<dbReference type="PANTHER" id="PTHR13789">
    <property type="entry name" value="MONOOXYGENASE"/>
    <property type="match status" value="1"/>
</dbReference>
<feature type="domain" description="FAD-binding" evidence="3">
    <location>
        <begin position="3"/>
        <end position="332"/>
    </location>
</feature>
<dbReference type="InterPro" id="IPR050493">
    <property type="entry name" value="FAD-dep_Monooxygenase_BioMet"/>
</dbReference>
<keyword evidence="5" id="KW-1185">Reference proteome</keyword>
<keyword evidence="1 4" id="KW-0560">Oxidoreductase</keyword>
<dbReference type="Proteomes" id="UP000693892">
    <property type="component" value="Unassembled WGS sequence"/>
</dbReference>
<dbReference type="RefSeq" id="WP_218114071.1">
    <property type="nucleotide sequence ID" value="NZ_CAJVAP010000004.1"/>
</dbReference>
<evidence type="ECO:0000259" key="3">
    <source>
        <dbReference type="Pfam" id="PF01494"/>
    </source>
</evidence>
<dbReference type="AlphaFoldDB" id="A0A916JT56"/>
<dbReference type="EC" id="1.14.13.222" evidence="4"/>
<dbReference type="PANTHER" id="PTHR13789:SF309">
    <property type="entry name" value="PUTATIVE (AFU_ORTHOLOGUE AFUA_6G14510)-RELATED"/>
    <property type="match status" value="1"/>
</dbReference>
<sequence>MRIAVIGAGIGGLTVAAGLGADGHEAVVYERREDPGAVGAGLTLFGNAFGALDEIGLGERVREVSSDAVARMRAGQRAPSGDWLASLPPGAVPSLHSLHRAELHRVLQEALPWGSLRLGSHARVAASGEPVVTVDGVEEPFDLVVAADGLRSDARTCLGLDRGVRYAGCTAWRGVTSAGLDLRREAGETWGRGKIFGIVPLPDARVYWFATESTDAGRRADDEREALRARFGDWHAPIVSCIDATPAEAILRHDIHDLAALPASFVKGRTVLLGDAAHAMTPNLGQGAGQAIEDAATLVLLLRGVRRAGDLGSALARYSALRRKRTRLVWRQSRLMGRVAQASHPVSAALRDTLLRAAPAAAMSRGALRLHRWTAS</sequence>
<dbReference type="GO" id="GO:0071949">
    <property type="term" value="F:FAD binding"/>
    <property type="evidence" value="ECO:0007669"/>
    <property type="project" value="InterPro"/>
</dbReference>
<name>A0A916JT56_9MICO</name>